<reference evidence="3" key="1">
    <citation type="submission" date="2021-01" db="EMBL/GenBank/DDBJ databases">
        <authorList>
            <person name="Zahm M."/>
            <person name="Roques C."/>
            <person name="Cabau C."/>
            <person name="Klopp C."/>
            <person name="Donnadieu C."/>
            <person name="Jouanno E."/>
            <person name="Lampietro C."/>
            <person name="Louis A."/>
            <person name="Herpin A."/>
            <person name="Echchiki A."/>
            <person name="Berthelot C."/>
            <person name="Parey E."/>
            <person name="Roest-Crollius H."/>
            <person name="Braasch I."/>
            <person name="Postlethwait J."/>
            <person name="Bobe J."/>
            <person name="Montfort J."/>
            <person name="Bouchez O."/>
            <person name="Begum T."/>
            <person name="Mejri S."/>
            <person name="Adams A."/>
            <person name="Chen W.-J."/>
            <person name="Guiguen Y."/>
        </authorList>
    </citation>
    <scope>NUCLEOTIDE SEQUENCE</scope>
    <source>
        <strain evidence="3">YG-15Mar2019-1</strain>
        <tissue evidence="3">Brain</tissue>
    </source>
</reference>
<evidence type="ECO:0000256" key="1">
    <source>
        <dbReference type="SAM" id="Coils"/>
    </source>
</evidence>
<evidence type="ECO:0000313" key="4">
    <source>
        <dbReference type="Proteomes" id="UP001046870"/>
    </source>
</evidence>
<gene>
    <name evidence="3" type="ORF">MATL_G00176270</name>
</gene>
<dbReference type="AlphaFoldDB" id="A0A9D3T606"/>
<evidence type="ECO:0000313" key="3">
    <source>
        <dbReference type="EMBL" id="KAG7463411.1"/>
    </source>
</evidence>
<evidence type="ECO:0000256" key="2">
    <source>
        <dbReference type="SAM" id="MobiDB-lite"/>
    </source>
</evidence>
<proteinExistence type="predicted"/>
<comment type="caution">
    <text evidence="3">The sequence shown here is derived from an EMBL/GenBank/DDBJ whole genome shotgun (WGS) entry which is preliminary data.</text>
</comment>
<keyword evidence="1" id="KW-0175">Coiled coil</keyword>
<protein>
    <submittedName>
        <fullName evidence="3">Uncharacterized protein</fullName>
    </submittedName>
</protein>
<feature type="region of interest" description="Disordered" evidence="2">
    <location>
        <begin position="429"/>
        <end position="449"/>
    </location>
</feature>
<sequence length="449" mass="50848">MDCPVEGCPKQNMAWLQLHLRRRHYLTDTHLYMEKAKLKAINKRLEAIRPAPDPDEEQTSKLQELERKIAELNRVAQTLTGDRHPAGAAMHESSEFPSPFDQLLDEYQQYCCGLTSDAKLLDNACQHAARVQKWIMFVHGRQSTPSVKLTFMSNCQLTWKWLKQLHKSNYSRLTVKAYIDAAANFLHYLGEMKPPRANSRDIQGAKKYSDTMGFLLGYIYMVTGHRRGVLTNMTVQDFGRCQSSPTGGYLVPVASHKTSAKFGRASLPLRKEELSWFLAFSAHRSRLPGYAEKPRTFFFNSSGRPLSHVGEYICRAWKSLHLPGNPTVTLIRSSVATLVSDRPEPERQRVAQAMCHDLATAERFYMADLNPAKSHESRKIVEQCLTESTPIQEAPQDSDDSGEGTSRQVHVSSAHRKRRLVFLETNVVQEGTSRESPASRTARVPLSMS</sequence>
<dbReference type="OrthoDB" id="8964969at2759"/>
<accession>A0A9D3T606</accession>
<dbReference type="EMBL" id="JAFDVH010000015">
    <property type="protein sequence ID" value="KAG7463411.1"/>
    <property type="molecule type" value="Genomic_DNA"/>
</dbReference>
<feature type="region of interest" description="Disordered" evidence="2">
    <location>
        <begin position="387"/>
        <end position="415"/>
    </location>
</feature>
<dbReference type="Proteomes" id="UP001046870">
    <property type="component" value="Chromosome 15"/>
</dbReference>
<organism evidence="3 4">
    <name type="scientific">Megalops atlanticus</name>
    <name type="common">Tarpon</name>
    <name type="synonym">Clupea gigantea</name>
    <dbReference type="NCBI Taxonomy" id="7932"/>
    <lineage>
        <taxon>Eukaryota</taxon>
        <taxon>Metazoa</taxon>
        <taxon>Chordata</taxon>
        <taxon>Craniata</taxon>
        <taxon>Vertebrata</taxon>
        <taxon>Euteleostomi</taxon>
        <taxon>Actinopterygii</taxon>
        <taxon>Neopterygii</taxon>
        <taxon>Teleostei</taxon>
        <taxon>Elopiformes</taxon>
        <taxon>Megalopidae</taxon>
        <taxon>Megalops</taxon>
    </lineage>
</organism>
<keyword evidence="4" id="KW-1185">Reference proteome</keyword>
<name>A0A9D3T606_MEGAT</name>
<feature type="coiled-coil region" evidence="1">
    <location>
        <begin position="55"/>
        <end position="82"/>
    </location>
</feature>
<feature type="compositionally biased region" description="Polar residues" evidence="2">
    <location>
        <begin position="429"/>
        <end position="439"/>
    </location>
</feature>